<dbReference type="GeneID" id="71983563"/>
<accession>A0A9Q8P5C0</accession>
<reference evidence="2" key="2">
    <citation type="journal article" date="2022" name="Microb. Genom.">
        <title>A chromosome-scale genome assembly of the tomato pathogen Cladosporium fulvum reveals a compartmentalized genome architecture and the presence of a dispensable chromosome.</title>
        <authorList>
            <person name="Zaccaron A.Z."/>
            <person name="Chen L.H."/>
            <person name="Samaras A."/>
            <person name="Stergiopoulos I."/>
        </authorList>
    </citation>
    <scope>NUCLEOTIDE SEQUENCE</scope>
    <source>
        <strain evidence="2">Race5_Kim</strain>
    </source>
</reference>
<dbReference type="KEGG" id="ffu:CLAFUR5_03685"/>
<evidence type="ECO:0000256" key="1">
    <source>
        <dbReference type="SAM" id="MobiDB-lite"/>
    </source>
</evidence>
<keyword evidence="3" id="KW-1185">Reference proteome</keyword>
<sequence>MLGIQLPPAPVNPGAPWKHPLLVQTPLTGPGAGVLIQSGLSPPQPPAGFHPAIFANPIWWQTAPELLSGVLGAGRPELPFDGFLTRLCIKCETLVQCEEYYRRVTNYRGNETQSDLQRWETSYASSCTCRKKLGVGPFAGEDILCKPHRERQWKELVAARDERDRFLRGVENRAPPARKKLISASAATLQNRVNAPGWWRACRCGDEVGHAIGRIPRALMCMGCEGYVVLAPLVVPLGQTAIWRLARFKRELLLAGDLSVPRRVTENGPSPELPFAFTTSCASAAGNRQTYETHRSAILSHIINDAAIIPITITDLNFSNAILLLGVLHSCGQLPSFTVTLDANRVPILPARRLDVFHYTTATAFPTSLAKANAFQKFARSITPKGNLHASHWAVEYQSLKVLEKFSLKVGMVEEKMGYHVACVVRAVRTVLDEDLRRRHEQMLAKGRELEEDVVEDDDEDGGDGDGE</sequence>
<dbReference type="OrthoDB" id="3948493at2759"/>
<proteinExistence type="predicted"/>
<protein>
    <submittedName>
        <fullName evidence="2">Uncharacterized protein</fullName>
    </submittedName>
</protein>
<dbReference type="AlphaFoldDB" id="A0A9Q8P5C0"/>
<dbReference type="EMBL" id="CP090164">
    <property type="protein sequence ID" value="UJO13769.1"/>
    <property type="molecule type" value="Genomic_DNA"/>
</dbReference>
<evidence type="ECO:0000313" key="2">
    <source>
        <dbReference type="EMBL" id="UJO13769.1"/>
    </source>
</evidence>
<dbReference type="RefSeq" id="XP_047758135.1">
    <property type="nucleotide sequence ID" value="XM_047902833.1"/>
</dbReference>
<gene>
    <name evidence="2" type="ORF">CLAFUR5_03685</name>
</gene>
<name>A0A9Q8P5C0_PASFU</name>
<organism evidence="2 3">
    <name type="scientific">Passalora fulva</name>
    <name type="common">Tomato leaf mold</name>
    <name type="synonym">Cladosporium fulvum</name>
    <dbReference type="NCBI Taxonomy" id="5499"/>
    <lineage>
        <taxon>Eukaryota</taxon>
        <taxon>Fungi</taxon>
        <taxon>Dikarya</taxon>
        <taxon>Ascomycota</taxon>
        <taxon>Pezizomycotina</taxon>
        <taxon>Dothideomycetes</taxon>
        <taxon>Dothideomycetidae</taxon>
        <taxon>Mycosphaerellales</taxon>
        <taxon>Mycosphaerellaceae</taxon>
        <taxon>Fulvia</taxon>
    </lineage>
</organism>
<evidence type="ECO:0000313" key="3">
    <source>
        <dbReference type="Proteomes" id="UP000756132"/>
    </source>
</evidence>
<feature type="region of interest" description="Disordered" evidence="1">
    <location>
        <begin position="447"/>
        <end position="468"/>
    </location>
</feature>
<feature type="compositionally biased region" description="Acidic residues" evidence="1">
    <location>
        <begin position="450"/>
        <end position="468"/>
    </location>
</feature>
<reference evidence="2" key="1">
    <citation type="submission" date="2021-12" db="EMBL/GenBank/DDBJ databases">
        <authorList>
            <person name="Zaccaron A."/>
            <person name="Stergiopoulos I."/>
        </authorList>
    </citation>
    <scope>NUCLEOTIDE SEQUENCE</scope>
    <source>
        <strain evidence="2">Race5_Kim</strain>
    </source>
</reference>
<dbReference type="Proteomes" id="UP000756132">
    <property type="component" value="Chromosome 2"/>
</dbReference>